<evidence type="ECO:0000313" key="1">
    <source>
        <dbReference type="EMBL" id="HGF34663.1"/>
    </source>
</evidence>
<protein>
    <submittedName>
        <fullName evidence="1">Uncharacterized protein</fullName>
    </submittedName>
</protein>
<accession>A0A7C3UZJ1</accession>
<comment type="caution">
    <text evidence="1">The sequence shown here is derived from an EMBL/GenBank/DDBJ whole genome shotgun (WGS) entry which is preliminary data.</text>
</comment>
<organism evidence="1">
    <name type="scientific">Desulfobacca acetoxidans</name>
    <dbReference type="NCBI Taxonomy" id="60893"/>
    <lineage>
        <taxon>Bacteria</taxon>
        <taxon>Pseudomonadati</taxon>
        <taxon>Thermodesulfobacteriota</taxon>
        <taxon>Desulfobaccia</taxon>
        <taxon>Desulfobaccales</taxon>
        <taxon>Desulfobaccaceae</taxon>
        <taxon>Desulfobacca</taxon>
    </lineage>
</organism>
<proteinExistence type="predicted"/>
<reference evidence="1" key="1">
    <citation type="journal article" date="2020" name="mSystems">
        <title>Genome- and Community-Level Interaction Insights into Carbon Utilization and Element Cycling Functions of Hydrothermarchaeota in Hydrothermal Sediment.</title>
        <authorList>
            <person name="Zhou Z."/>
            <person name="Liu Y."/>
            <person name="Xu W."/>
            <person name="Pan J."/>
            <person name="Luo Z.H."/>
            <person name="Li M."/>
        </authorList>
    </citation>
    <scope>NUCLEOTIDE SEQUENCE [LARGE SCALE GENOMIC DNA]</scope>
    <source>
        <strain evidence="1">SpSt-897</strain>
    </source>
</reference>
<dbReference type="AlphaFoldDB" id="A0A7C3UZJ1"/>
<sequence length="429" mass="47091">MPRSIRNFLATHNLLAVSANYQESGINQEQVLDTTFLADLNSVLNYRPLKTANREEMTGKEEADRLYDLGGSVAGSLAFSRAQPQHFAFLLAYALGEVNSSPMGAGHRHLIRPRGGEVDLARSNPSFTAAMRFGRQVMKRRFASCFVDQVRVEFAKDGWAKITGIIKGTGKVTDNTCVDQMSAAYNSNSLTLGNGVEGLSAAERLANVQAVKVLNPATQAWDEVNYTAVSGETPAVVTISPPGGSSGNTAYRVYYLPRESGWMTFPERVEEPPLKVSQLRVNLGGRWNGSNFSGGHTPTAEVRRILWNFQNNLSMERTPGGGDSASRAFRTGRDQRLSFDRDFRDFLMNQSLKDNEYLGVYLKAVGPEFEAGLPYQVEIIFPRVAATAAPVRVAQRRLAEEVEFAVLEDDAYGSVIVQVQNQVGSYAAL</sequence>
<name>A0A7C3UZJ1_9BACT</name>
<gene>
    <name evidence="1" type="ORF">ENW96_09795</name>
</gene>
<dbReference type="EMBL" id="DTMF01000243">
    <property type="protein sequence ID" value="HGF34663.1"/>
    <property type="molecule type" value="Genomic_DNA"/>
</dbReference>